<accession>A0A433NHH7</accession>
<dbReference type="Pfam" id="PF13229">
    <property type="entry name" value="Beta_helix"/>
    <property type="match status" value="1"/>
</dbReference>
<reference evidence="2 3" key="1">
    <citation type="journal article" date="2019" name="Genome Biol. Evol.">
        <title>Day and night: Metabolic profiles and evolutionary relationships of six axenic non-marine cyanobacteria.</title>
        <authorList>
            <person name="Will S.E."/>
            <person name="Henke P."/>
            <person name="Boedeker C."/>
            <person name="Huang S."/>
            <person name="Brinkmann H."/>
            <person name="Rohde M."/>
            <person name="Jarek M."/>
            <person name="Friedl T."/>
            <person name="Seufert S."/>
            <person name="Schumacher M."/>
            <person name="Overmann J."/>
            <person name="Neumann-Schaal M."/>
            <person name="Petersen J."/>
        </authorList>
    </citation>
    <scope>NUCLEOTIDE SEQUENCE [LARGE SCALE GENOMIC DNA]</scope>
    <source>
        <strain evidence="2 3">PCC 6912</strain>
    </source>
</reference>
<keyword evidence="3" id="KW-1185">Reference proteome</keyword>
<dbReference type="STRING" id="211165.GCA_000317285_04219"/>
<evidence type="ECO:0000313" key="3">
    <source>
        <dbReference type="Proteomes" id="UP000268857"/>
    </source>
</evidence>
<proteinExistence type="predicted"/>
<organism evidence="2 3">
    <name type="scientific">Chlorogloeopsis fritschii PCC 6912</name>
    <dbReference type="NCBI Taxonomy" id="211165"/>
    <lineage>
        <taxon>Bacteria</taxon>
        <taxon>Bacillati</taxon>
        <taxon>Cyanobacteriota</taxon>
        <taxon>Cyanophyceae</taxon>
        <taxon>Nostocales</taxon>
        <taxon>Chlorogloeopsidaceae</taxon>
        <taxon>Chlorogloeopsis</taxon>
    </lineage>
</organism>
<dbReference type="RefSeq" id="WP_235082964.1">
    <property type="nucleotide sequence ID" value="NZ_AJLN01000104.1"/>
</dbReference>
<dbReference type="InterPro" id="IPR012334">
    <property type="entry name" value="Pectin_lyas_fold"/>
</dbReference>
<dbReference type="Gene3D" id="2.160.20.10">
    <property type="entry name" value="Single-stranded right-handed beta-helix, Pectin lyase-like"/>
    <property type="match status" value="1"/>
</dbReference>
<comment type="caution">
    <text evidence="2">The sequence shown here is derived from an EMBL/GenBank/DDBJ whole genome shotgun (WGS) entry which is preliminary data.</text>
</comment>
<protein>
    <recommendedName>
        <fullName evidence="1">Right handed beta helix domain-containing protein</fullName>
    </recommendedName>
</protein>
<dbReference type="InterPro" id="IPR011050">
    <property type="entry name" value="Pectin_lyase_fold/virulence"/>
</dbReference>
<name>A0A433NHH7_CHLFR</name>
<dbReference type="SUPFAM" id="SSF51126">
    <property type="entry name" value="Pectin lyase-like"/>
    <property type="match status" value="2"/>
</dbReference>
<evidence type="ECO:0000259" key="1">
    <source>
        <dbReference type="Pfam" id="PF13229"/>
    </source>
</evidence>
<sequence length="658" mass="73607">MLRRVYLICLVLIGTLVYPIKGTAESEGQTDSSNLTIQDFIELGSQSLKSTDATKITGANIDESKVSQIIYVSKSTEASDTNDGSQKKPLLTIGAALEKARGYLSQGISTKIALSADVYREGSLKIDYRFPKVPDGVVLVIEGQGSTPTVIKGSELVPLSAWTPTIKTDKGLIYRIPWNYDFGNNGGPYGKYGPKNILAHRRELVFVNGKQQRQVLLEKYKYTFPNAFRGTGSYEYLEFVEPQDALQHSGSFGVAEKSENGDFLYLLPNSNVNFKSATIEVGVHPFLMRFYQVRNVVLRNISFRHSVGALGGTAAVIFGEEWNDKQSLINRNILIDQCRFEWNNYQGLYLFKTQDVTVKNSVFNYNGFMGTSSDNMVNGLWIGNSTNFNNWRGNLSDWRGWAISGAKHHFAKNVLFKDQQAIGNLTSGMWFDHENKNVVIDNFVAVKNSAGLFLEVSPGPFLVKNSFISDSMHRAGIDISNAQNITILDSVIANNPNQIALVGTSRYYSNSTAYHLGEVQEISNVPVGVGPIAIRNSLISSETSNQMLFFANTGNNRMYTSVFQNNYESSNNIYWAPEPKSFLLEPDYPSVPGSPVADIEKWKLYTGDNGQWIEPNFNSPEIYDYNLSNLEVRSYSMPEELRQKLQSFENFVSQINRK</sequence>
<evidence type="ECO:0000313" key="2">
    <source>
        <dbReference type="EMBL" id="RUR81834.1"/>
    </source>
</evidence>
<gene>
    <name evidence="2" type="ORF">PCC6912_27030</name>
</gene>
<dbReference type="AlphaFoldDB" id="A0A433NHH7"/>
<feature type="domain" description="Right handed beta helix" evidence="1">
    <location>
        <begin position="332"/>
        <end position="493"/>
    </location>
</feature>
<dbReference type="Proteomes" id="UP000268857">
    <property type="component" value="Unassembled WGS sequence"/>
</dbReference>
<dbReference type="EMBL" id="RSCJ01000009">
    <property type="protein sequence ID" value="RUR81834.1"/>
    <property type="molecule type" value="Genomic_DNA"/>
</dbReference>
<dbReference type="InterPro" id="IPR039448">
    <property type="entry name" value="Beta_helix"/>
</dbReference>